<evidence type="ECO:0000313" key="2">
    <source>
        <dbReference type="EMBL" id="KAJ6807351.1"/>
    </source>
</evidence>
<sequence length="193" mass="21467">MVDRTPDPGHSDDGSRVRGGACLDQREELTARTVRWRCARHRSVREEPSGNASTGGTTTWERSHGGCTSGGEWWSPGRAVTYGMGAPLDNWSPRSGALPSGGGCVTRRSSQGKSMCWSYDGRDGEAGESRPRWPASHNRAPEIWQGGEHWWSLVWGLWWCLLEFGEDEGWAELGCFVGLVCIKCRTQDSFVYW</sequence>
<reference evidence="2" key="2">
    <citation type="submission" date="2023-04" db="EMBL/GenBank/DDBJ databases">
        <authorList>
            <person name="Bruccoleri R.E."/>
            <person name="Oakeley E.J."/>
            <person name="Faust A.-M."/>
            <person name="Dessus-Babus S."/>
            <person name="Altorfer M."/>
            <person name="Burckhardt D."/>
            <person name="Oertli M."/>
            <person name="Naumann U."/>
            <person name="Petersen F."/>
            <person name="Wong J."/>
        </authorList>
    </citation>
    <scope>NUCLEOTIDE SEQUENCE</scope>
    <source>
        <strain evidence="2">GSM-AAB239-AS_SAM_17_03QT</strain>
        <tissue evidence="2">Leaf</tissue>
    </source>
</reference>
<organism evidence="2 3">
    <name type="scientific">Iris pallida</name>
    <name type="common">Sweet iris</name>
    <dbReference type="NCBI Taxonomy" id="29817"/>
    <lineage>
        <taxon>Eukaryota</taxon>
        <taxon>Viridiplantae</taxon>
        <taxon>Streptophyta</taxon>
        <taxon>Embryophyta</taxon>
        <taxon>Tracheophyta</taxon>
        <taxon>Spermatophyta</taxon>
        <taxon>Magnoliopsida</taxon>
        <taxon>Liliopsida</taxon>
        <taxon>Asparagales</taxon>
        <taxon>Iridaceae</taxon>
        <taxon>Iridoideae</taxon>
        <taxon>Irideae</taxon>
        <taxon>Iris</taxon>
    </lineage>
</organism>
<dbReference type="AlphaFoldDB" id="A0AAX6ETV8"/>
<dbReference type="EMBL" id="JANAVB010034016">
    <property type="protein sequence ID" value="KAJ6807351.1"/>
    <property type="molecule type" value="Genomic_DNA"/>
</dbReference>
<evidence type="ECO:0000256" key="1">
    <source>
        <dbReference type="SAM" id="MobiDB-lite"/>
    </source>
</evidence>
<evidence type="ECO:0000313" key="3">
    <source>
        <dbReference type="Proteomes" id="UP001140949"/>
    </source>
</evidence>
<protein>
    <submittedName>
        <fullName evidence="2">Heat shock 70 kDa protein 15-like isoform X2</fullName>
    </submittedName>
</protein>
<gene>
    <name evidence="2" type="ORF">M6B38_172175</name>
</gene>
<name>A0AAX6ETV8_IRIPA</name>
<feature type="compositionally biased region" description="Polar residues" evidence="1">
    <location>
        <begin position="50"/>
        <end position="60"/>
    </location>
</feature>
<keyword evidence="3" id="KW-1185">Reference proteome</keyword>
<keyword evidence="2" id="KW-0346">Stress response</keyword>
<proteinExistence type="predicted"/>
<feature type="region of interest" description="Disordered" evidence="1">
    <location>
        <begin position="1"/>
        <end position="24"/>
    </location>
</feature>
<dbReference type="Proteomes" id="UP001140949">
    <property type="component" value="Unassembled WGS sequence"/>
</dbReference>
<reference evidence="2" key="1">
    <citation type="journal article" date="2023" name="GigaByte">
        <title>Genome assembly of the bearded iris, Iris pallida Lam.</title>
        <authorList>
            <person name="Bruccoleri R.E."/>
            <person name="Oakeley E.J."/>
            <person name="Faust A.M.E."/>
            <person name="Altorfer M."/>
            <person name="Dessus-Babus S."/>
            <person name="Burckhardt D."/>
            <person name="Oertli M."/>
            <person name="Naumann U."/>
            <person name="Petersen F."/>
            <person name="Wong J."/>
        </authorList>
    </citation>
    <scope>NUCLEOTIDE SEQUENCE</scope>
    <source>
        <strain evidence="2">GSM-AAB239-AS_SAM_17_03QT</strain>
    </source>
</reference>
<comment type="caution">
    <text evidence="2">The sequence shown here is derived from an EMBL/GenBank/DDBJ whole genome shotgun (WGS) entry which is preliminary data.</text>
</comment>
<feature type="compositionally biased region" description="Basic and acidic residues" evidence="1">
    <location>
        <begin position="1"/>
        <end position="16"/>
    </location>
</feature>
<accession>A0AAX6ETV8</accession>
<feature type="region of interest" description="Disordered" evidence="1">
    <location>
        <begin position="43"/>
        <end position="68"/>
    </location>
</feature>